<dbReference type="SUPFAM" id="SSF52540">
    <property type="entry name" value="P-loop containing nucleoside triphosphate hydrolases"/>
    <property type="match status" value="1"/>
</dbReference>
<evidence type="ECO:0000313" key="4">
    <source>
        <dbReference type="Proteomes" id="UP000267096"/>
    </source>
</evidence>
<name>A0A0M3JNF3_ANISI</name>
<reference evidence="5" key="1">
    <citation type="submission" date="2017-02" db="UniProtKB">
        <authorList>
            <consortium name="WormBaseParasite"/>
        </authorList>
    </citation>
    <scope>IDENTIFICATION</scope>
</reference>
<evidence type="ECO:0000256" key="1">
    <source>
        <dbReference type="ARBA" id="ARBA00022768"/>
    </source>
</evidence>
<accession>A0A0M3JNF3</accession>
<protein>
    <submittedName>
        <fullName evidence="5">tRNA exportin</fullName>
    </submittedName>
</protein>
<dbReference type="WBParaSite" id="ASIM_0000919301-mRNA-1">
    <property type="protein sequence ID" value="ASIM_0000919301-mRNA-1"/>
    <property type="gene ID" value="ASIM_0000919301"/>
</dbReference>
<gene>
    <name evidence="3" type="ORF">ASIM_LOCUS8929</name>
</gene>
<keyword evidence="1" id="KW-0251">Elongation factor</keyword>
<dbReference type="EMBL" id="UYRR01025652">
    <property type="protein sequence ID" value="VDK35312.1"/>
    <property type="molecule type" value="Genomic_DNA"/>
</dbReference>
<dbReference type="PANTHER" id="PTHR43636:SF2">
    <property type="entry name" value="ELONGATION FACTOR G, MITOCHONDRIAL"/>
    <property type="match status" value="1"/>
</dbReference>
<dbReference type="PANTHER" id="PTHR43636">
    <property type="entry name" value="ELONGATION FACTOR G, MITOCHONDRIAL"/>
    <property type="match status" value="1"/>
</dbReference>
<dbReference type="GO" id="GO:0003746">
    <property type="term" value="F:translation elongation factor activity"/>
    <property type="evidence" value="ECO:0007669"/>
    <property type="project" value="UniProtKB-KW"/>
</dbReference>
<reference evidence="3 4" key="2">
    <citation type="submission" date="2018-11" db="EMBL/GenBank/DDBJ databases">
        <authorList>
            <consortium name="Pathogen Informatics"/>
        </authorList>
    </citation>
    <scope>NUCLEOTIDE SEQUENCE [LARGE SCALE GENOMIC DNA]</scope>
</reference>
<evidence type="ECO:0000256" key="2">
    <source>
        <dbReference type="ARBA" id="ARBA00022917"/>
    </source>
</evidence>
<dbReference type="GO" id="GO:0003924">
    <property type="term" value="F:GTPase activity"/>
    <property type="evidence" value="ECO:0007669"/>
    <property type="project" value="TreeGrafter"/>
</dbReference>
<dbReference type="AlphaFoldDB" id="A0A0M3JNF3"/>
<keyword evidence="2" id="KW-0648">Protein biosynthesis</keyword>
<dbReference type="Gene3D" id="3.40.50.300">
    <property type="entry name" value="P-loop containing nucleotide triphosphate hydrolases"/>
    <property type="match status" value="1"/>
</dbReference>
<evidence type="ECO:0000313" key="5">
    <source>
        <dbReference type="WBParaSite" id="ASIM_0000919301-mRNA-1"/>
    </source>
</evidence>
<organism evidence="5">
    <name type="scientific">Anisakis simplex</name>
    <name type="common">Herring worm</name>
    <dbReference type="NCBI Taxonomy" id="6269"/>
    <lineage>
        <taxon>Eukaryota</taxon>
        <taxon>Metazoa</taxon>
        <taxon>Ecdysozoa</taxon>
        <taxon>Nematoda</taxon>
        <taxon>Chromadorea</taxon>
        <taxon>Rhabditida</taxon>
        <taxon>Spirurina</taxon>
        <taxon>Ascaridomorpha</taxon>
        <taxon>Ascaridoidea</taxon>
        <taxon>Anisakidae</taxon>
        <taxon>Anisakis</taxon>
        <taxon>Anisakis simplex complex</taxon>
    </lineage>
</organism>
<dbReference type="GO" id="GO:0070125">
    <property type="term" value="P:mitochondrial translational elongation"/>
    <property type="evidence" value="ECO:0007669"/>
    <property type="project" value="TreeGrafter"/>
</dbReference>
<dbReference type="Proteomes" id="UP000267096">
    <property type="component" value="Unassembled WGS sequence"/>
</dbReference>
<keyword evidence="4" id="KW-1185">Reference proteome</keyword>
<dbReference type="InterPro" id="IPR027417">
    <property type="entry name" value="P-loop_NTPase"/>
</dbReference>
<sequence>MICLIVEHLANGDDEIGELFLRDQVPSVEQLNDGIRRAVIKRTFLPVLMGSALKNKGVQCMIDAVVRYLPNPSEVINKANIVKKLVAI</sequence>
<proteinExistence type="predicted"/>
<dbReference type="OrthoDB" id="198619at2759"/>
<evidence type="ECO:0000313" key="3">
    <source>
        <dbReference type="EMBL" id="VDK35312.1"/>
    </source>
</evidence>
<dbReference type="GO" id="GO:0005739">
    <property type="term" value="C:mitochondrion"/>
    <property type="evidence" value="ECO:0007669"/>
    <property type="project" value="TreeGrafter"/>
</dbReference>